<organism evidence="1">
    <name type="scientific">bioreactor metagenome</name>
    <dbReference type="NCBI Taxonomy" id="1076179"/>
    <lineage>
        <taxon>unclassified sequences</taxon>
        <taxon>metagenomes</taxon>
        <taxon>ecological metagenomes</taxon>
    </lineage>
</organism>
<dbReference type="AlphaFoldDB" id="A0A645C0B4"/>
<evidence type="ECO:0000313" key="1">
    <source>
        <dbReference type="EMBL" id="MPM70965.1"/>
    </source>
</evidence>
<dbReference type="EMBL" id="VSSQ01023816">
    <property type="protein sequence ID" value="MPM70965.1"/>
    <property type="molecule type" value="Genomic_DNA"/>
</dbReference>
<reference evidence="1" key="1">
    <citation type="submission" date="2019-08" db="EMBL/GenBank/DDBJ databases">
        <authorList>
            <person name="Kucharzyk K."/>
            <person name="Murdoch R.W."/>
            <person name="Higgins S."/>
            <person name="Loffler F."/>
        </authorList>
    </citation>
    <scope>NUCLEOTIDE SEQUENCE</scope>
</reference>
<accession>A0A645C0B4</accession>
<name>A0A645C0B4_9ZZZZ</name>
<comment type="caution">
    <text evidence="1">The sequence shown here is derived from an EMBL/GenBank/DDBJ whole genome shotgun (WGS) entry which is preliminary data.</text>
</comment>
<proteinExistence type="predicted"/>
<gene>
    <name evidence="1" type="ORF">SDC9_117928</name>
</gene>
<protein>
    <submittedName>
        <fullName evidence="1">Uncharacterized protein</fullName>
    </submittedName>
</protein>
<sequence>MRKVDVSEELDGIGSIDEFLNVFTGENESDPNSFTAKVVSDSLDRLFPDEEKIRNLMMVSNVTNWQMVHIIKSLHSAYYMGLHEGTFGRPSVYEKRLKIVEDFLRLRASINARGRKDIVESLKAIMLNELQSDSSRIKRLLGKD</sequence>